<dbReference type="PROSITE" id="PS50109">
    <property type="entry name" value="HIS_KIN"/>
    <property type="match status" value="1"/>
</dbReference>
<evidence type="ECO:0000256" key="10">
    <source>
        <dbReference type="ARBA" id="ARBA00023136"/>
    </source>
</evidence>
<dbReference type="Gene3D" id="1.10.287.130">
    <property type="match status" value="1"/>
</dbReference>
<dbReference type="CDD" id="cd00082">
    <property type="entry name" value="HisKA"/>
    <property type="match status" value="1"/>
</dbReference>
<dbReference type="InterPro" id="IPR003660">
    <property type="entry name" value="HAMP_dom"/>
</dbReference>
<dbReference type="SMART" id="SM00387">
    <property type="entry name" value="HATPase_c"/>
    <property type="match status" value="1"/>
</dbReference>
<feature type="domain" description="HAMP" evidence="14">
    <location>
        <begin position="185"/>
        <end position="238"/>
    </location>
</feature>
<keyword evidence="10 12" id="KW-0472">Membrane</keyword>
<gene>
    <name evidence="15" type="ORF">GCM10023175_31390</name>
</gene>
<keyword evidence="9" id="KW-0902">Two-component regulatory system</keyword>
<evidence type="ECO:0000256" key="2">
    <source>
        <dbReference type="ARBA" id="ARBA00004236"/>
    </source>
</evidence>
<dbReference type="InterPro" id="IPR050428">
    <property type="entry name" value="TCS_sensor_his_kinase"/>
</dbReference>
<dbReference type="EC" id="2.7.13.3" evidence="3"/>
<evidence type="ECO:0000256" key="3">
    <source>
        <dbReference type="ARBA" id="ARBA00012438"/>
    </source>
</evidence>
<dbReference type="SUPFAM" id="SSF158472">
    <property type="entry name" value="HAMP domain-like"/>
    <property type="match status" value="1"/>
</dbReference>
<dbReference type="PROSITE" id="PS50885">
    <property type="entry name" value="HAMP"/>
    <property type="match status" value="1"/>
</dbReference>
<evidence type="ECO:0000256" key="1">
    <source>
        <dbReference type="ARBA" id="ARBA00000085"/>
    </source>
</evidence>
<feature type="transmembrane region" description="Helical" evidence="12">
    <location>
        <begin position="165"/>
        <end position="184"/>
    </location>
</feature>
<dbReference type="RefSeq" id="WP_345418166.1">
    <property type="nucleotide sequence ID" value="NZ_BAABGT010000036.1"/>
</dbReference>
<keyword evidence="4" id="KW-0597">Phosphoprotein</keyword>
<comment type="subcellular location">
    <subcellularLocation>
        <location evidence="2">Cell membrane</location>
    </subcellularLocation>
</comment>
<reference evidence="16" key="1">
    <citation type="journal article" date="2019" name="Int. J. Syst. Evol. Microbiol.">
        <title>The Global Catalogue of Microorganisms (GCM) 10K type strain sequencing project: providing services to taxonomists for standard genome sequencing and annotation.</title>
        <authorList>
            <consortium name="The Broad Institute Genomics Platform"/>
            <consortium name="The Broad Institute Genome Sequencing Center for Infectious Disease"/>
            <person name="Wu L."/>
            <person name="Ma J."/>
        </authorList>
    </citation>
    <scope>NUCLEOTIDE SEQUENCE [LARGE SCALE GENOMIC DNA]</scope>
    <source>
        <strain evidence="16">JCM 17906</strain>
    </source>
</reference>
<dbReference type="Proteomes" id="UP001501598">
    <property type="component" value="Unassembled WGS sequence"/>
</dbReference>
<keyword evidence="6 12" id="KW-0812">Transmembrane</keyword>
<dbReference type="Gene3D" id="6.10.340.10">
    <property type="match status" value="1"/>
</dbReference>
<dbReference type="GO" id="GO:0016301">
    <property type="term" value="F:kinase activity"/>
    <property type="evidence" value="ECO:0007669"/>
    <property type="project" value="UniProtKB-KW"/>
</dbReference>
<dbReference type="SMART" id="SM00304">
    <property type="entry name" value="HAMP"/>
    <property type="match status" value="1"/>
</dbReference>
<comment type="caution">
    <text evidence="15">The sequence shown here is derived from an EMBL/GenBank/DDBJ whole genome shotgun (WGS) entry which is preliminary data.</text>
</comment>
<evidence type="ECO:0000256" key="9">
    <source>
        <dbReference type="ARBA" id="ARBA00023012"/>
    </source>
</evidence>
<protein>
    <recommendedName>
        <fullName evidence="3">histidine kinase</fullName>
        <ecNumber evidence="3">2.7.13.3</ecNumber>
    </recommendedName>
</protein>
<keyword evidence="16" id="KW-1185">Reference proteome</keyword>
<dbReference type="InterPro" id="IPR005467">
    <property type="entry name" value="His_kinase_dom"/>
</dbReference>
<dbReference type="EMBL" id="BAABGT010000036">
    <property type="protein sequence ID" value="GAA4547329.1"/>
    <property type="molecule type" value="Genomic_DNA"/>
</dbReference>
<feature type="region of interest" description="Disordered" evidence="11">
    <location>
        <begin position="329"/>
        <end position="348"/>
    </location>
</feature>
<dbReference type="PRINTS" id="PR00344">
    <property type="entry name" value="BCTRLSENSOR"/>
</dbReference>
<dbReference type="SUPFAM" id="SSF55874">
    <property type="entry name" value="ATPase domain of HSP90 chaperone/DNA topoisomerase II/histidine kinase"/>
    <property type="match status" value="1"/>
</dbReference>
<evidence type="ECO:0000256" key="12">
    <source>
        <dbReference type="SAM" id="Phobius"/>
    </source>
</evidence>
<evidence type="ECO:0000256" key="8">
    <source>
        <dbReference type="ARBA" id="ARBA00022989"/>
    </source>
</evidence>
<evidence type="ECO:0000313" key="15">
    <source>
        <dbReference type="EMBL" id="GAA4547329.1"/>
    </source>
</evidence>
<feature type="domain" description="Histidine kinase" evidence="13">
    <location>
        <begin position="246"/>
        <end position="452"/>
    </location>
</feature>
<proteinExistence type="predicted"/>
<dbReference type="InterPro" id="IPR036097">
    <property type="entry name" value="HisK_dim/P_sf"/>
</dbReference>
<dbReference type="PANTHER" id="PTHR45436">
    <property type="entry name" value="SENSOR HISTIDINE KINASE YKOH"/>
    <property type="match status" value="1"/>
</dbReference>
<dbReference type="Pfam" id="PF02518">
    <property type="entry name" value="HATPase_c"/>
    <property type="match status" value="1"/>
</dbReference>
<evidence type="ECO:0000259" key="13">
    <source>
        <dbReference type="PROSITE" id="PS50109"/>
    </source>
</evidence>
<evidence type="ECO:0000256" key="7">
    <source>
        <dbReference type="ARBA" id="ARBA00022777"/>
    </source>
</evidence>
<keyword evidence="5" id="KW-0808">Transferase</keyword>
<evidence type="ECO:0000256" key="11">
    <source>
        <dbReference type="SAM" id="MobiDB-lite"/>
    </source>
</evidence>
<comment type="catalytic activity">
    <reaction evidence="1">
        <text>ATP + protein L-histidine = ADP + protein N-phospho-L-histidine.</text>
        <dbReference type="EC" id="2.7.13.3"/>
    </reaction>
</comment>
<dbReference type="InterPro" id="IPR036890">
    <property type="entry name" value="HATPase_C_sf"/>
</dbReference>
<keyword evidence="7 15" id="KW-0418">Kinase</keyword>
<dbReference type="SMART" id="SM00388">
    <property type="entry name" value="HisKA"/>
    <property type="match status" value="1"/>
</dbReference>
<keyword evidence="8 12" id="KW-1133">Transmembrane helix</keyword>
<organism evidence="15 16">
    <name type="scientific">Pseudonocardia xishanensis</name>
    <dbReference type="NCBI Taxonomy" id="630995"/>
    <lineage>
        <taxon>Bacteria</taxon>
        <taxon>Bacillati</taxon>
        <taxon>Actinomycetota</taxon>
        <taxon>Actinomycetes</taxon>
        <taxon>Pseudonocardiales</taxon>
        <taxon>Pseudonocardiaceae</taxon>
        <taxon>Pseudonocardia</taxon>
    </lineage>
</organism>
<dbReference type="CDD" id="cd06225">
    <property type="entry name" value="HAMP"/>
    <property type="match status" value="1"/>
</dbReference>
<dbReference type="InterPro" id="IPR003594">
    <property type="entry name" value="HATPase_dom"/>
</dbReference>
<evidence type="ECO:0000256" key="6">
    <source>
        <dbReference type="ARBA" id="ARBA00022692"/>
    </source>
</evidence>
<name>A0ABP8RSE6_9PSEU</name>
<accession>A0ABP8RSE6</accession>
<dbReference type="InterPro" id="IPR004358">
    <property type="entry name" value="Sig_transdc_His_kin-like_C"/>
</dbReference>
<dbReference type="PANTHER" id="PTHR45436:SF5">
    <property type="entry name" value="SENSOR HISTIDINE KINASE TRCS"/>
    <property type="match status" value="1"/>
</dbReference>
<dbReference type="SUPFAM" id="SSF47384">
    <property type="entry name" value="Homodimeric domain of signal transducing histidine kinase"/>
    <property type="match status" value="1"/>
</dbReference>
<dbReference type="Gene3D" id="3.30.565.10">
    <property type="entry name" value="Histidine kinase-like ATPase, C-terminal domain"/>
    <property type="match status" value="1"/>
</dbReference>
<sequence length="460" mass="47972">MTLRTRFACTLALVALLVATAVGLLSYAAASSRIYDEIDQSLRTLSAAVAAGQTQVLAVVPTDGPDDTDGPGGGPRRGTGLVAQTVAADGTVTRVGGRPVALPVGPAELALAASGREGATATTQVQLGRTTFRVLATALPTGDVLQVGTDVDATVRVLAGMARQIALTGVAVVLAAAAAGWLVAQRVTRRLVRLTGLAEEVSASGSLHGEVPVEGRDEVGRLAGSFRTMLDRLARAREAQNRLVEDAAHELRTPLTSLRTNASVLRRIAELSPAARDRLVDDVQSETRELSHLVEELVELALAERPDEPEDTVDLLAVAREAAARVHRRTGRETRVEGRPTPVWGRRGGLDRAVGNMVENAAKFDAAGTEPVEVRVGPEGVTVADRGPGIAEADLEKVFDRFHRADTARGLPGSGLGLSIVRDVAATHGGTVFARTREGGGAEVGFTVGSDRLLPGSEPD</sequence>
<dbReference type="Pfam" id="PF00512">
    <property type="entry name" value="HisKA"/>
    <property type="match status" value="1"/>
</dbReference>
<evidence type="ECO:0000256" key="4">
    <source>
        <dbReference type="ARBA" id="ARBA00022553"/>
    </source>
</evidence>
<dbReference type="Pfam" id="PF00672">
    <property type="entry name" value="HAMP"/>
    <property type="match status" value="1"/>
</dbReference>
<evidence type="ECO:0000259" key="14">
    <source>
        <dbReference type="PROSITE" id="PS50885"/>
    </source>
</evidence>
<dbReference type="InterPro" id="IPR003661">
    <property type="entry name" value="HisK_dim/P_dom"/>
</dbReference>
<dbReference type="CDD" id="cd00075">
    <property type="entry name" value="HATPase"/>
    <property type="match status" value="1"/>
</dbReference>
<evidence type="ECO:0000313" key="16">
    <source>
        <dbReference type="Proteomes" id="UP001501598"/>
    </source>
</evidence>
<evidence type="ECO:0000256" key="5">
    <source>
        <dbReference type="ARBA" id="ARBA00022679"/>
    </source>
</evidence>